<evidence type="ECO:0000313" key="1">
    <source>
        <dbReference type="EMBL" id="KAI0039828.1"/>
    </source>
</evidence>
<evidence type="ECO:0000313" key="2">
    <source>
        <dbReference type="Proteomes" id="UP000814033"/>
    </source>
</evidence>
<sequence length="57" mass="6384">MHSESRKTNAFGIANASRARRCIGQFSMNIGLSPTQLTHRRDVIFACQLTRGVHRAN</sequence>
<accession>A0ACB8R754</accession>
<organism evidence="1 2">
    <name type="scientific">Auriscalpium vulgare</name>
    <dbReference type="NCBI Taxonomy" id="40419"/>
    <lineage>
        <taxon>Eukaryota</taxon>
        <taxon>Fungi</taxon>
        <taxon>Dikarya</taxon>
        <taxon>Basidiomycota</taxon>
        <taxon>Agaricomycotina</taxon>
        <taxon>Agaricomycetes</taxon>
        <taxon>Russulales</taxon>
        <taxon>Auriscalpiaceae</taxon>
        <taxon>Auriscalpium</taxon>
    </lineage>
</organism>
<proteinExistence type="predicted"/>
<dbReference type="EMBL" id="MU276259">
    <property type="protein sequence ID" value="KAI0039828.1"/>
    <property type="molecule type" value="Genomic_DNA"/>
</dbReference>
<name>A0ACB8R754_9AGAM</name>
<reference evidence="1" key="2">
    <citation type="journal article" date="2022" name="New Phytol.">
        <title>Evolutionary transition to the ectomycorrhizal habit in the genomes of a hyperdiverse lineage of mushroom-forming fungi.</title>
        <authorList>
            <person name="Looney B."/>
            <person name="Miyauchi S."/>
            <person name="Morin E."/>
            <person name="Drula E."/>
            <person name="Courty P.E."/>
            <person name="Kohler A."/>
            <person name="Kuo A."/>
            <person name="LaButti K."/>
            <person name="Pangilinan J."/>
            <person name="Lipzen A."/>
            <person name="Riley R."/>
            <person name="Andreopoulos W."/>
            <person name="He G."/>
            <person name="Johnson J."/>
            <person name="Nolan M."/>
            <person name="Tritt A."/>
            <person name="Barry K.W."/>
            <person name="Grigoriev I.V."/>
            <person name="Nagy L.G."/>
            <person name="Hibbett D."/>
            <person name="Henrissat B."/>
            <person name="Matheny P.B."/>
            <person name="Labbe J."/>
            <person name="Martin F.M."/>
        </authorList>
    </citation>
    <scope>NUCLEOTIDE SEQUENCE</scope>
    <source>
        <strain evidence="1">FP105234-sp</strain>
    </source>
</reference>
<reference evidence="1" key="1">
    <citation type="submission" date="2021-02" db="EMBL/GenBank/DDBJ databases">
        <authorList>
            <consortium name="DOE Joint Genome Institute"/>
            <person name="Ahrendt S."/>
            <person name="Looney B.P."/>
            <person name="Miyauchi S."/>
            <person name="Morin E."/>
            <person name="Drula E."/>
            <person name="Courty P.E."/>
            <person name="Chicoki N."/>
            <person name="Fauchery L."/>
            <person name="Kohler A."/>
            <person name="Kuo A."/>
            <person name="Labutti K."/>
            <person name="Pangilinan J."/>
            <person name="Lipzen A."/>
            <person name="Riley R."/>
            <person name="Andreopoulos W."/>
            <person name="He G."/>
            <person name="Johnson J."/>
            <person name="Barry K.W."/>
            <person name="Grigoriev I.V."/>
            <person name="Nagy L."/>
            <person name="Hibbett D."/>
            <person name="Henrissat B."/>
            <person name="Matheny P.B."/>
            <person name="Labbe J."/>
            <person name="Martin F."/>
        </authorList>
    </citation>
    <scope>NUCLEOTIDE SEQUENCE</scope>
    <source>
        <strain evidence="1">FP105234-sp</strain>
    </source>
</reference>
<protein>
    <submittedName>
        <fullName evidence="1">Uncharacterized protein</fullName>
    </submittedName>
</protein>
<gene>
    <name evidence="1" type="ORF">FA95DRAFT_1566917</name>
</gene>
<dbReference type="Proteomes" id="UP000814033">
    <property type="component" value="Unassembled WGS sequence"/>
</dbReference>
<keyword evidence="2" id="KW-1185">Reference proteome</keyword>
<comment type="caution">
    <text evidence="1">The sequence shown here is derived from an EMBL/GenBank/DDBJ whole genome shotgun (WGS) entry which is preliminary data.</text>
</comment>